<feature type="region of interest" description="Disordered" evidence="12">
    <location>
        <begin position="119"/>
        <end position="142"/>
    </location>
</feature>
<evidence type="ECO:0000256" key="9">
    <source>
        <dbReference type="ARBA" id="ARBA00023136"/>
    </source>
</evidence>
<evidence type="ECO:0000256" key="3">
    <source>
        <dbReference type="ARBA" id="ARBA00004906"/>
    </source>
</evidence>
<dbReference type="PROSITE" id="PS50089">
    <property type="entry name" value="ZF_RING_2"/>
    <property type="match status" value="1"/>
</dbReference>
<dbReference type="GO" id="GO:0008270">
    <property type="term" value="F:zinc ion binding"/>
    <property type="evidence" value="ECO:0007669"/>
    <property type="project" value="UniProtKB-KW"/>
</dbReference>
<evidence type="ECO:0000313" key="15">
    <source>
        <dbReference type="Proteomes" id="UP000017836"/>
    </source>
</evidence>
<dbReference type="EC" id="2.3.2.27" evidence="11"/>
<evidence type="ECO:0000256" key="2">
    <source>
        <dbReference type="ARBA" id="ARBA00004308"/>
    </source>
</evidence>
<dbReference type="InterPro" id="IPR045103">
    <property type="entry name" value="RNF5/RNF185-like"/>
</dbReference>
<feature type="domain" description="RING-type" evidence="13">
    <location>
        <begin position="58"/>
        <end position="99"/>
    </location>
</feature>
<keyword evidence="9" id="KW-0472">Membrane</keyword>
<sequence>MARGPTLRHASVATDRLQKIAVEGSSSPQKITTTTDDPMSTQKLATEELRGGGSSFDCNICLDFAQDPVVTLCGHLFCWPCIYKWLELHSNSQDCPVCKSALSQSNLIPLYGRGKTDISHSRKQLGSIPERPVGPRPGPAEPDHSLLDLRLRLLWDGHRPTCHVPNGGITGRNRDGGPAMGGGADWGR</sequence>
<dbReference type="AlphaFoldDB" id="W1NJ60"/>
<name>W1NJ60_AMBTC</name>
<keyword evidence="6 10" id="KW-0863">Zinc-finger</keyword>
<feature type="compositionally biased region" description="Gly residues" evidence="12">
    <location>
        <begin position="178"/>
        <end position="188"/>
    </location>
</feature>
<evidence type="ECO:0000256" key="4">
    <source>
        <dbReference type="ARBA" id="ARBA00022679"/>
    </source>
</evidence>
<comment type="subcellular location">
    <subcellularLocation>
        <location evidence="2">Endomembrane system</location>
    </subcellularLocation>
    <subcellularLocation>
        <location evidence="11">Endoplasmic reticulum membrane</location>
        <topology evidence="11">Single-pass type IV membrane protein</topology>
    </subcellularLocation>
</comment>
<dbReference type="CDD" id="cd16745">
    <property type="entry name" value="RING-HC_AtRMA-like"/>
    <property type="match status" value="1"/>
</dbReference>
<evidence type="ECO:0000256" key="7">
    <source>
        <dbReference type="ARBA" id="ARBA00022786"/>
    </source>
</evidence>
<keyword evidence="11" id="KW-0256">Endoplasmic reticulum</keyword>
<keyword evidence="8 11" id="KW-0862">Zinc</keyword>
<dbReference type="Gramene" id="ERM95185">
    <property type="protein sequence ID" value="ERM95185"/>
    <property type="gene ID" value="AMTR_s00009p00264430"/>
</dbReference>
<keyword evidence="7 11" id="KW-0833">Ubl conjugation pathway</keyword>
<keyword evidence="4 11" id="KW-0808">Transferase</keyword>
<dbReference type="Proteomes" id="UP000017836">
    <property type="component" value="Unassembled WGS sequence"/>
</dbReference>
<proteinExistence type="predicted"/>
<dbReference type="GO" id="GO:0044390">
    <property type="term" value="F:ubiquitin-like protein conjugating enzyme binding"/>
    <property type="evidence" value="ECO:0000318"/>
    <property type="project" value="GO_Central"/>
</dbReference>
<dbReference type="Gene3D" id="3.30.40.10">
    <property type="entry name" value="Zinc/RING finger domain, C3HC4 (zinc finger)"/>
    <property type="match status" value="1"/>
</dbReference>
<dbReference type="GO" id="GO:0005789">
    <property type="term" value="C:endoplasmic reticulum membrane"/>
    <property type="evidence" value="ECO:0007669"/>
    <property type="project" value="UniProtKB-SubCell"/>
</dbReference>
<comment type="pathway">
    <text evidence="3 11">Protein modification; protein ubiquitination.</text>
</comment>
<dbReference type="SMART" id="SM00184">
    <property type="entry name" value="RING"/>
    <property type="match status" value="1"/>
</dbReference>
<feature type="region of interest" description="Disordered" evidence="12">
    <location>
        <begin position="165"/>
        <end position="188"/>
    </location>
</feature>
<feature type="compositionally biased region" description="Polar residues" evidence="12">
    <location>
        <begin position="24"/>
        <end position="41"/>
    </location>
</feature>
<dbReference type="Pfam" id="PF00097">
    <property type="entry name" value="zf-C3HC4"/>
    <property type="match status" value="1"/>
</dbReference>
<comment type="domain">
    <text evidence="11">The RING-type zinc finger domain is responsible for E3 ligase activity.</text>
</comment>
<dbReference type="GO" id="GO:0016567">
    <property type="term" value="P:protein ubiquitination"/>
    <property type="evidence" value="ECO:0007669"/>
    <property type="project" value="UniProtKB-UniPathway"/>
</dbReference>
<dbReference type="InterPro" id="IPR018957">
    <property type="entry name" value="Znf_C3HC4_RING-type"/>
</dbReference>
<comment type="catalytic activity">
    <reaction evidence="1 11">
        <text>S-ubiquitinyl-[E2 ubiquitin-conjugating enzyme]-L-cysteine + [acceptor protein]-L-lysine = [E2 ubiquitin-conjugating enzyme]-L-cysteine + N(6)-ubiquitinyl-[acceptor protein]-L-lysine.</text>
        <dbReference type="EC" id="2.3.2.27"/>
    </reaction>
</comment>
<comment type="function">
    <text evidence="11">E3 ubiquitin-protein ligase.</text>
</comment>
<feature type="region of interest" description="Disordered" evidence="12">
    <location>
        <begin position="22"/>
        <end position="41"/>
    </location>
</feature>
<dbReference type="eggNOG" id="KOG0823">
    <property type="taxonomic scope" value="Eukaryota"/>
</dbReference>
<dbReference type="PROSITE" id="PS00518">
    <property type="entry name" value="ZF_RING_1"/>
    <property type="match status" value="1"/>
</dbReference>
<dbReference type="GO" id="GO:0036503">
    <property type="term" value="P:ERAD pathway"/>
    <property type="evidence" value="ECO:0000318"/>
    <property type="project" value="GO_Central"/>
</dbReference>
<keyword evidence="5 11" id="KW-0479">Metal-binding</keyword>
<evidence type="ECO:0000256" key="11">
    <source>
        <dbReference type="RuleBase" id="RU369090"/>
    </source>
</evidence>
<reference evidence="15" key="1">
    <citation type="journal article" date="2013" name="Science">
        <title>The Amborella genome and the evolution of flowering plants.</title>
        <authorList>
            <consortium name="Amborella Genome Project"/>
        </authorList>
    </citation>
    <scope>NUCLEOTIDE SEQUENCE [LARGE SCALE GENOMIC DNA]</scope>
</reference>
<dbReference type="InterPro" id="IPR013083">
    <property type="entry name" value="Znf_RING/FYVE/PHD"/>
</dbReference>
<keyword evidence="15" id="KW-1185">Reference proteome</keyword>
<dbReference type="PANTHER" id="PTHR12313">
    <property type="entry name" value="E3 UBIQUITIN-PROTEIN LIGASE RNF5-RELATED"/>
    <property type="match status" value="1"/>
</dbReference>
<evidence type="ECO:0000256" key="12">
    <source>
        <dbReference type="SAM" id="MobiDB-lite"/>
    </source>
</evidence>
<evidence type="ECO:0000256" key="8">
    <source>
        <dbReference type="ARBA" id="ARBA00022833"/>
    </source>
</evidence>
<evidence type="ECO:0000256" key="5">
    <source>
        <dbReference type="ARBA" id="ARBA00022723"/>
    </source>
</evidence>
<protein>
    <recommendedName>
        <fullName evidence="11">E3 ubiquitin-protein ligase RMA</fullName>
        <ecNumber evidence="11">2.3.2.27</ecNumber>
    </recommendedName>
    <alternativeName>
        <fullName evidence="11">Protein RING membrane-anchor</fullName>
    </alternativeName>
    <alternativeName>
        <fullName evidence="11">RING-type E3 ubiquitin transferase RMA</fullName>
    </alternativeName>
</protein>
<dbReference type="EMBL" id="KI397501">
    <property type="protein sequence ID" value="ERM95185.1"/>
    <property type="molecule type" value="Genomic_DNA"/>
</dbReference>
<dbReference type="InterPro" id="IPR017907">
    <property type="entry name" value="Znf_RING_CS"/>
</dbReference>
<dbReference type="STRING" id="13333.W1NJ60"/>
<evidence type="ECO:0000256" key="1">
    <source>
        <dbReference type="ARBA" id="ARBA00000900"/>
    </source>
</evidence>
<dbReference type="GO" id="GO:0006511">
    <property type="term" value="P:ubiquitin-dependent protein catabolic process"/>
    <property type="evidence" value="ECO:0000318"/>
    <property type="project" value="GO_Central"/>
</dbReference>
<evidence type="ECO:0000313" key="14">
    <source>
        <dbReference type="EMBL" id="ERM95185.1"/>
    </source>
</evidence>
<accession>W1NJ60</accession>
<dbReference type="SUPFAM" id="SSF57850">
    <property type="entry name" value="RING/U-box"/>
    <property type="match status" value="1"/>
</dbReference>
<dbReference type="HOGENOM" id="CLU_1442880_0_0_1"/>
<organism evidence="14 15">
    <name type="scientific">Amborella trichopoda</name>
    <dbReference type="NCBI Taxonomy" id="13333"/>
    <lineage>
        <taxon>Eukaryota</taxon>
        <taxon>Viridiplantae</taxon>
        <taxon>Streptophyta</taxon>
        <taxon>Embryophyta</taxon>
        <taxon>Tracheophyta</taxon>
        <taxon>Spermatophyta</taxon>
        <taxon>Magnoliopsida</taxon>
        <taxon>Amborellales</taxon>
        <taxon>Amborellaceae</taxon>
        <taxon>Amborella</taxon>
    </lineage>
</organism>
<dbReference type="UniPathway" id="UPA00143"/>
<evidence type="ECO:0000256" key="10">
    <source>
        <dbReference type="PROSITE-ProRule" id="PRU00175"/>
    </source>
</evidence>
<dbReference type="GO" id="GO:0061630">
    <property type="term" value="F:ubiquitin protein ligase activity"/>
    <property type="evidence" value="ECO:0000318"/>
    <property type="project" value="GO_Central"/>
</dbReference>
<gene>
    <name evidence="14" type="ORF">AMTR_s00009p00264430</name>
</gene>
<evidence type="ECO:0000256" key="6">
    <source>
        <dbReference type="ARBA" id="ARBA00022771"/>
    </source>
</evidence>
<evidence type="ECO:0000259" key="13">
    <source>
        <dbReference type="PROSITE" id="PS50089"/>
    </source>
</evidence>
<dbReference type="InterPro" id="IPR001841">
    <property type="entry name" value="Znf_RING"/>
</dbReference>